<evidence type="ECO:0000259" key="4">
    <source>
        <dbReference type="SMART" id="SM01086"/>
    </source>
</evidence>
<keyword evidence="1" id="KW-0547">Nucleotide-binding</keyword>
<dbReference type="AlphaFoldDB" id="A0A7V8NU47"/>
<evidence type="ECO:0000313" key="6">
    <source>
        <dbReference type="Proteomes" id="UP000567293"/>
    </source>
</evidence>
<dbReference type="Proteomes" id="UP000567293">
    <property type="component" value="Unassembled WGS sequence"/>
</dbReference>
<gene>
    <name evidence="5" type="ORF">HRJ53_21365</name>
</gene>
<dbReference type="PANTHER" id="PTHR11638">
    <property type="entry name" value="ATP-DEPENDENT CLP PROTEASE"/>
    <property type="match status" value="1"/>
</dbReference>
<dbReference type="SUPFAM" id="SSF52540">
    <property type="entry name" value="P-loop containing nucleoside triphosphate hydrolases"/>
    <property type="match status" value="1"/>
</dbReference>
<accession>A0A7V8NU47</accession>
<feature type="domain" description="Clp ATPase C-terminal" evidence="4">
    <location>
        <begin position="63"/>
        <end position="157"/>
    </location>
</feature>
<evidence type="ECO:0000256" key="3">
    <source>
        <dbReference type="SAM" id="MobiDB-lite"/>
    </source>
</evidence>
<protein>
    <submittedName>
        <fullName evidence="5">ATP-dependent Clp protease ATP-binding subunit</fullName>
    </submittedName>
</protein>
<dbReference type="PANTHER" id="PTHR11638:SF18">
    <property type="entry name" value="HEAT SHOCK PROTEIN 104"/>
    <property type="match status" value="1"/>
</dbReference>
<dbReference type="GO" id="GO:0005737">
    <property type="term" value="C:cytoplasm"/>
    <property type="evidence" value="ECO:0007669"/>
    <property type="project" value="TreeGrafter"/>
</dbReference>
<dbReference type="InterPro" id="IPR050130">
    <property type="entry name" value="ClpA_ClpB"/>
</dbReference>
<dbReference type="InterPro" id="IPR027417">
    <property type="entry name" value="P-loop_NTPase"/>
</dbReference>
<evidence type="ECO:0000256" key="2">
    <source>
        <dbReference type="ARBA" id="ARBA00022840"/>
    </source>
</evidence>
<dbReference type="SMART" id="SM01086">
    <property type="entry name" value="ClpB_D2-small"/>
    <property type="match status" value="1"/>
</dbReference>
<reference evidence="5" key="1">
    <citation type="submission" date="2020-06" db="EMBL/GenBank/DDBJ databases">
        <title>Legume-microbial interactions unlock mineral nutrients during tropical forest succession.</title>
        <authorList>
            <person name="Epihov D.Z."/>
        </authorList>
    </citation>
    <scope>NUCLEOTIDE SEQUENCE [LARGE SCALE GENOMIC DNA]</scope>
    <source>
        <strain evidence="5">Pan2503</strain>
    </source>
</reference>
<feature type="region of interest" description="Disordered" evidence="3">
    <location>
        <begin position="163"/>
        <end position="205"/>
    </location>
</feature>
<dbReference type="GO" id="GO:0016887">
    <property type="term" value="F:ATP hydrolysis activity"/>
    <property type="evidence" value="ECO:0007669"/>
    <property type="project" value="TreeGrafter"/>
</dbReference>
<keyword evidence="6" id="KW-1185">Reference proteome</keyword>
<sequence>TSNLGGGEITEMMQGGMGFIQPADKPAASLDQKVERTAVEAARRKFAPEFMNRLDKVVVFHPLRRQQLEQVLEIELAQVQDRVLETAKGQFLFRVTQPGRDFLLQEGTDQRYGARHLKRAIERHVVYPLANLLATEQVHLGDLICIDWDNEQDRLTFVREGENLALPARKPEPAPAAKAAGARNGKSADAPNATPSPEPSPRLAR</sequence>
<keyword evidence="5" id="KW-0645">Protease</keyword>
<dbReference type="Pfam" id="PF10431">
    <property type="entry name" value="ClpB_D2-small"/>
    <property type="match status" value="1"/>
</dbReference>
<dbReference type="Gene3D" id="1.10.8.60">
    <property type="match status" value="1"/>
</dbReference>
<dbReference type="GO" id="GO:0006508">
    <property type="term" value="P:proteolysis"/>
    <property type="evidence" value="ECO:0007669"/>
    <property type="project" value="UniProtKB-KW"/>
</dbReference>
<dbReference type="InterPro" id="IPR019489">
    <property type="entry name" value="Clp_ATPase_C"/>
</dbReference>
<organism evidence="5 6">
    <name type="scientific">Candidatus Acidiferrum panamense</name>
    <dbReference type="NCBI Taxonomy" id="2741543"/>
    <lineage>
        <taxon>Bacteria</taxon>
        <taxon>Pseudomonadati</taxon>
        <taxon>Acidobacteriota</taxon>
        <taxon>Terriglobia</taxon>
        <taxon>Candidatus Acidiferrales</taxon>
        <taxon>Candidatus Acidiferrum</taxon>
    </lineage>
</organism>
<name>A0A7V8NU47_9BACT</name>
<evidence type="ECO:0000256" key="1">
    <source>
        <dbReference type="ARBA" id="ARBA00022741"/>
    </source>
</evidence>
<dbReference type="GO" id="GO:0034605">
    <property type="term" value="P:cellular response to heat"/>
    <property type="evidence" value="ECO:0007669"/>
    <property type="project" value="TreeGrafter"/>
</dbReference>
<dbReference type="EMBL" id="JACDQQ010002055">
    <property type="protein sequence ID" value="MBA0087543.1"/>
    <property type="molecule type" value="Genomic_DNA"/>
</dbReference>
<feature type="non-terminal residue" evidence="5">
    <location>
        <position position="1"/>
    </location>
</feature>
<dbReference type="GO" id="GO:0005524">
    <property type="term" value="F:ATP binding"/>
    <property type="evidence" value="ECO:0007669"/>
    <property type="project" value="UniProtKB-KW"/>
</dbReference>
<proteinExistence type="predicted"/>
<dbReference type="Gene3D" id="3.40.50.300">
    <property type="entry name" value="P-loop containing nucleotide triphosphate hydrolases"/>
    <property type="match status" value="1"/>
</dbReference>
<feature type="compositionally biased region" description="Pro residues" evidence="3">
    <location>
        <begin position="194"/>
        <end position="205"/>
    </location>
</feature>
<keyword evidence="5" id="KW-0378">Hydrolase</keyword>
<evidence type="ECO:0000313" key="5">
    <source>
        <dbReference type="EMBL" id="MBA0087543.1"/>
    </source>
</evidence>
<dbReference type="GO" id="GO:0008233">
    <property type="term" value="F:peptidase activity"/>
    <property type="evidence" value="ECO:0007669"/>
    <property type="project" value="UniProtKB-KW"/>
</dbReference>
<comment type="caution">
    <text evidence="5">The sequence shown here is derived from an EMBL/GenBank/DDBJ whole genome shotgun (WGS) entry which is preliminary data.</text>
</comment>
<keyword evidence="2 5" id="KW-0067">ATP-binding</keyword>